<evidence type="ECO:0000256" key="1">
    <source>
        <dbReference type="ARBA" id="ARBA00004429"/>
    </source>
</evidence>
<keyword evidence="6 8" id="KW-1133">Transmembrane helix</keyword>
<dbReference type="PANTHER" id="PTHR30012">
    <property type="entry name" value="GENERAL SECRETION PATHWAY PROTEIN"/>
    <property type="match status" value="1"/>
</dbReference>
<reference evidence="10 11" key="1">
    <citation type="submission" date="2015-02" db="EMBL/GenBank/DDBJ databases">
        <title>Improved understanding of the partial-nitritation anammox process through 23 genomes representing the majority of the microbial community.</title>
        <authorList>
            <person name="Speth D.R."/>
            <person name="In T Zandt M."/>
            <person name="Guerrero Cruz S."/>
            <person name="Jetten M.S."/>
            <person name="Dutilh B.E."/>
        </authorList>
    </citation>
    <scope>NUCLEOTIDE SEQUENCE [LARGE SCALE GENOMIC DNA]</scope>
    <source>
        <strain evidence="10">OLB20</strain>
    </source>
</reference>
<dbReference type="GO" id="GO:0005886">
    <property type="term" value="C:plasma membrane"/>
    <property type="evidence" value="ECO:0007669"/>
    <property type="project" value="UniProtKB-SubCell"/>
</dbReference>
<feature type="transmembrane region" description="Helical" evidence="8">
    <location>
        <begin position="167"/>
        <end position="196"/>
    </location>
</feature>
<evidence type="ECO:0000313" key="10">
    <source>
        <dbReference type="EMBL" id="KXK27432.1"/>
    </source>
</evidence>
<proteinExistence type="inferred from homology"/>
<comment type="similarity">
    <text evidence="2">Belongs to the GSP F family.</text>
</comment>
<feature type="domain" description="Type II secretion system protein GspF" evidence="9">
    <location>
        <begin position="227"/>
        <end position="350"/>
    </location>
</feature>
<dbReference type="InterPro" id="IPR042094">
    <property type="entry name" value="T2SS_GspF_sf"/>
</dbReference>
<evidence type="ECO:0000256" key="6">
    <source>
        <dbReference type="ARBA" id="ARBA00022989"/>
    </source>
</evidence>
<evidence type="ECO:0000259" key="9">
    <source>
        <dbReference type="Pfam" id="PF00482"/>
    </source>
</evidence>
<dbReference type="STRING" id="1617426.TR69_WS6001000308"/>
<dbReference type="EMBL" id="JYNZ01000002">
    <property type="protein sequence ID" value="KXK27432.1"/>
    <property type="molecule type" value="Genomic_DNA"/>
</dbReference>
<dbReference type="InterPro" id="IPR018076">
    <property type="entry name" value="T2SS_GspF_dom"/>
</dbReference>
<evidence type="ECO:0000256" key="3">
    <source>
        <dbReference type="ARBA" id="ARBA00022475"/>
    </source>
</evidence>
<dbReference type="PRINTS" id="PR00812">
    <property type="entry name" value="BCTERIALGSPF"/>
</dbReference>
<feature type="transmembrane region" description="Helical" evidence="8">
    <location>
        <begin position="331"/>
        <end position="352"/>
    </location>
</feature>
<feature type="transmembrane region" description="Helical" evidence="8">
    <location>
        <begin position="125"/>
        <end position="147"/>
    </location>
</feature>
<keyword evidence="5 8" id="KW-0812">Transmembrane</keyword>
<evidence type="ECO:0000256" key="8">
    <source>
        <dbReference type="SAM" id="Phobius"/>
    </source>
</evidence>
<accession>A0A136M0K9</accession>
<name>A0A136M0K9_9BACT</name>
<feature type="domain" description="Type II secretion system protein GspF" evidence="9">
    <location>
        <begin position="26"/>
        <end position="148"/>
    </location>
</feature>
<dbReference type="AlphaFoldDB" id="A0A136M0K9"/>
<organism evidence="10 11">
    <name type="scientific">candidate division WS6 bacterium OLB20</name>
    <dbReference type="NCBI Taxonomy" id="1617426"/>
    <lineage>
        <taxon>Bacteria</taxon>
        <taxon>Candidatus Dojkabacteria</taxon>
    </lineage>
</organism>
<evidence type="ECO:0000256" key="5">
    <source>
        <dbReference type="ARBA" id="ARBA00022692"/>
    </source>
</evidence>
<gene>
    <name evidence="10" type="primary">epsF_1</name>
    <name evidence="10" type="ORF">TR69_WS6001000308</name>
</gene>
<keyword evidence="7 8" id="KW-0472">Membrane</keyword>
<dbReference type="FunFam" id="1.20.81.30:FF:000001">
    <property type="entry name" value="Type II secretion system protein F"/>
    <property type="match status" value="2"/>
</dbReference>
<dbReference type="Pfam" id="PF00482">
    <property type="entry name" value="T2SSF"/>
    <property type="match status" value="2"/>
</dbReference>
<evidence type="ECO:0000256" key="4">
    <source>
        <dbReference type="ARBA" id="ARBA00022519"/>
    </source>
</evidence>
<keyword evidence="4" id="KW-0997">Cell inner membrane</keyword>
<dbReference type="Gene3D" id="1.20.81.30">
    <property type="entry name" value="Type II secretion system (T2SS), domain F"/>
    <property type="match status" value="2"/>
</dbReference>
<comment type="caution">
    <text evidence="10">The sequence shown here is derived from an EMBL/GenBank/DDBJ whole genome shotgun (WGS) entry which is preliminary data.</text>
</comment>
<protein>
    <submittedName>
        <fullName evidence="10">Type II secretion system protein F</fullName>
    </submittedName>
</protein>
<keyword evidence="3" id="KW-1003">Cell membrane</keyword>
<evidence type="ECO:0000256" key="2">
    <source>
        <dbReference type="ARBA" id="ARBA00005745"/>
    </source>
</evidence>
<dbReference type="PANTHER" id="PTHR30012:SF0">
    <property type="entry name" value="TYPE II SECRETION SYSTEM PROTEIN F-RELATED"/>
    <property type="match status" value="1"/>
</dbReference>
<evidence type="ECO:0000256" key="7">
    <source>
        <dbReference type="ARBA" id="ARBA00023136"/>
    </source>
</evidence>
<sequence>MVLEVVKGKKIYILHKVSPLDIALSIRHLSIMLRTGLAIEDALKVMADQAIDEKLKEAYEEILLDVRSGMNLADAMRKHEDIFSEIIISIISIGEQGATLEKNLLFLADYLKKNFELQRKVKGALVYPMIVLAITVLEMTGVIFFILPQLEQLFASFENKSEFTVFVLNFAGFIRANGIAILGGAVILILIIMRLLKTEPGKRFKDSLGLKIPVMKTLAMNNMLTQFSRTLGILLESGMPIQTALKITADTVENYKYQLAIKDVYEGIKSGHNLADTLSTYPKYFPGTFVKMIDVGEQTGSLEENLNYLYDFYSEEVQEMSSNLTTLLEPLLLVFIGAMIGLLALFIIMPIYQLTGSIRG</sequence>
<comment type="subcellular location">
    <subcellularLocation>
        <location evidence="1">Cell inner membrane</location>
        <topology evidence="1">Multi-pass membrane protein</topology>
    </subcellularLocation>
</comment>
<evidence type="ECO:0000313" key="11">
    <source>
        <dbReference type="Proteomes" id="UP000070457"/>
    </source>
</evidence>
<dbReference type="InterPro" id="IPR003004">
    <property type="entry name" value="GspF/PilC"/>
</dbReference>
<dbReference type="Proteomes" id="UP000070457">
    <property type="component" value="Unassembled WGS sequence"/>
</dbReference>